<reference evidence="1" key="1">
    <citation type="submission" date="2017-05" db="EMBL/GenBank/DDBJ databases">
        <authorList>
            <person name="Imhoff J.F."/>
            <person name="Rahn T."/>
            <person name="Kuenzel S."/>
            <person name="Neulinger S.C."/>
        </authorList>
    </citation>
    <scope>NUCLEOTIDE SEQUENCE</scope>
    <source>
        <strain evidence="1">DSM 4395</strain>
    </source>
</reference>
<reference evidence="1" key="2">
    <citation type="journal article" date="2020" name="Microorganisms">
        <title>Osmotic Adaptation and Compatible Solute Biosynthesis of Phototrophic Bacteria as Revealed from Genome Analyses.</title>
        <authorList>
            <person name="Imhoff J.F."/>
            <person name="Rahn T."/>
            <person name="Kunzel S."/>
            <person name="Keller A."/>
            <person name="Neulinger S.C."/>
        </authorList>
    </citation>
    <scope>NUCLEOTIDE SEQUENCE</scope>
    <source>
        <strain evidence="1">DSM 4395</strain>
    </source>
</reference>
<accession>A0AAJ0UGQ0</accession>
<evidence type="ECO:0000313" key="2">
    <source>
        <dbReference type="Proteomes" id="UP001296967"/>
    </source>
</evidence>
<protein>
    <recommendedName>
        <fullName evidence="3">Lipoprotein</fullName>
    </recommendedName>
</protein>
<dbReference type="EMBL" id="NHSF01000059">
    <property type="protein sequence ID" value="MBK5930981.1"/>
    <property type="molecule type" value="Genomic_DNA"/>
</dbReference>
<organism evidence="1 2">
    <name type="scientific">Halochromatium salexigens</name>
    <name type="common">Chromatium salexigens</name>
    <dbReference type="NCBI Taxonomy" id="49447"/>
    <lineage>
        <taxon>Bacteria</taxon>
        <taxon>Pseudomonadati</taxon>
        <taxon>Pseudomonadota</taxon>
        <taxon>Gammaproteobacteria</taxon>
        <taxon>Chromatiales</taxon>
        <taxon>Chromatiaceae</taxon>
        <taxon>Halochromatium</taxon>
    </lineage>
</organism>
<evidence type="ECO:0000313" key="1">
    <source>
        <dbReference type="EMBL" id="MBK5930981.1"/>
    </source>
</evidence>
<name>A0AAJ0UGQ0_HALSE</name>
<dbReference type="Proteomes" id="UP001296967">
    <property type="component" value="Unassembled WGS sequence"/>
</dbReference>
<evidence type="ECO:0008006" key="3">
    <source>
        <dbReference type="Google" id="ProtNLM"/>
    </source>
</evidence>
<sequence length="233" mass="25570">MLVSLSRLALVAIIIAISLALSGCFYTNAAQVPMAKTYPYSEQQRMQAAHHWQVLAEYEAKGILQQQHLRATPLYLPERHDHTSGEFARGYHALLTSELVSGGAIVKKRPRGAVTVDFDVEVIHHSDRGFIRPYPGMMTLAAFASGVSVLVAPSSNAGLALIPPVVASDVTSGSWASVGDEEVIITTEITDNERVLYSSSNIYYINQGDRRHYAPHRVPKPPPVPRVALDNQW</sequence>
<proteinExistence type="predicted"/>
<gene>
    <name evidence="1" type="ORF">CCR82_10710</name>
</gene>
<keyword evidence="2" id="KW-1185">Reference proteome</keyword>
<comment type="caution">
    <text evidence="1">The sequence shown here is derived from an EMBL/GenBank/DDBJ whole genome shotgun (WGS) entry which is preliminary data.</text>
</comment>
<dbReference type="AlphaFoldDB" id="A0AAJ0UGQ0"/>
<dbReference type="PROSITE" id="PS51257">
    <property type="entry name" value="PROKAR_LIPOPROTEIN"/>
    <property type="match status" value="1"/>
</dbReference>